<organism evidence="4 5">
    <name type="scientific">PS1 clade bacterium</name>
    <dbReference type="NCBI Taxonomy" id="2175152"/>
    <lineage>
        <taxon>Bacteria</taxon>
        <taxon>Pseudomonadati</taxon>
        <taxon>Pseudomonadota</taxon>
        <taxon>Alphaproteobacteria</taxon>
        <taxon>PS1 clade</taxon>
    </lineage>
</organism>
<name>A0A368DMM2_9PROT</name>
<dbReference type="EMBL" id="QOQD01000014">
    <property type="protein sequence ID" value="RCL72455.1"/>
    <property type="molecule type" value="Genomic_DNA"/>
</dbReference>
<dbReference type="InterPro" id="IPR036714">
    <property type="entry name" value="SDH_sf"/>
</dbReference>
<reference evidence="4 5" key="1">
    <citation type="journal article" date="2018" name="Microbiome">
        <title>Fine metagenomic profile of the Mediterranean stratified and mixed water columns revealed by assembly and recruitment.</title>
        <authorList>
            <person name="Haro-Moreno J.M."/>
            <person name="Lopez-Perez M."/>
            <person name="De La Torre J.R."/>
            <person name="Picazo A."/>
            <person name="Camacho A."/>
            <person name="Rodriguez-Valera F."/>
        </authorList>
    </citation>
    <scope>NUCLEOTIDE SEQUENCE [LARGE SCALE GENOMIC DNA]</scope>
    <source>
        <strain evidence="4">MED-G57</strain>
    </source>
</reference>
<dbReference type="Proteomes" id="UP000253570">
    <property type="component" value="Unassembled WGS sequence"/>
</dbReference>
<dbReference type="FunFam" id="1.10.150.250:FF:000004">
    <property type="entry name" value="Succinate dehydrogenase assembly factor 2, mitochondrial"/>
    <property type="match status" value="1"/>
</dbReference>
<dbReference type="SUPFAM" id="SSF109910">
    <property type="entry name" value="YgfY-like"/>
    <property type="match status" value="1"/>
</dbReference>
<evidence type="ECO:0000256" key="1">
    <source>
        <dbReference type="ARBA" id="ARBA00008571"/>
    </source>
</evidence>
<gene>
    <name evidence="4" type="ORF">DBW71_05360</name>
</gene>
<proteinExistence type="inferred from homology"/>
<evidence type="ECO:0000256" key="3">
    <source>
        <dbReference type="ARBA" id="ARBA00023186"/>
    </source>
</evidence>
<dbReference type="InterPro" id="IPR005631">
    <property type="entry name" value="SDH"/>
</dbReference>
<dbReference type="PANTHER" id="PTHR12469:SF2">
    <property type="entry name" value="SUCCINATE DEHYDROGENASE ASSEMBLY FACTOR 2, MITOCHONDRIAL"/>
    <property type="match status" value="1"/>
</dbReference>
<comment type="similarity">
    <text evidence="1">Belongs to the SdhE FAD assembly factor family.</text>
</comment>
<sequence>MRICMKNEFQNKLIYRSWHRGTKELDLILGNFISENIQNLSDDEIENYEILLNCEDPDIYKWIVNQEEPFKTSLKDLIGKIRAYLKSNKIDVLN</sequence>
<protein>
    <recommendedName>
        <fullName evidence="2">FAD assembly factor SdhE</fullName>
    </recommendedName>
</protein>
<dbReference type="Pfam" id="PF03937">
    <property type="entry name" value="Sdh5"/>
    <property type="match status" value="1"/>
</dbReference>
<comment type="caution">
    <text evidence="4">The sequence shown here is derived from an EMBL/GenBank/DDBJ whole genome shotgun (WGS) entry which is preliminary data.</text>
</comment>
<evidence type="ECO:0000256" key="2">
    <source>
        <dbReference type="ARBA" id="ARBA00019418"/>
    </source>
</evidence>
<keyword evidence="3" id="KW-0143">Chaperone</keyword>
<dbReference type="GO" id="GO:0006099">
    <property type="term" value="P:tricarboxylic acid cycle"/>
    <property type="evidence" value="ECO:0007669"/>
    <property type="project" value="TreeGrafter"/>
</dbReference>
<evidence type="ECO:0000313" key="4">
    <source>
        <dbReference type="EMBL" id="RCL72455.1"/>
    </source>
</evidence>
<evidence type="ECO:0000313" key="5">
    <source>
        <dbReference type="Proteomes" id="UP000253570"/>
    </source>
</evidence>
<accession>A0A368DMM2</accession>
<dbReference type="AlphaFoldDB" id="A0A368DMM2"/>
<dbReference type="PANTHER" id="PTHR12469">
    <property type="entry name" value="PROTEIN EMI5 HOMOLOG, MITOCHONDRIAL"/>
    <property type="match status" value="1"/>
</dbReference>
<dbReference type="Gene3D" id="1.10.150.250">
    <property type="entry name" value="Flavinator of succinate dehydrogenase"/>
    <property type="match status" value="1"/>
</dbReference>